<keyword evidence="5" id="KW-0804">Transcription</keyword>
<evidence type="ECO:0000259" key="6">
    <source>
        <dbReference type="Pfam" id="PF04542"/>
    </source>
</evidence>
<dbReference type="InterPro" id="IPR052704">
    <property type="entry name" value="ECF_Sigma-70_Domain"/>
</dbReference>
<dbReference type="Gene3D" id="1.10.1740.10">
    <property type="match status" value="1"/>
</dbReference>
<evidence type="ECO:0000259" key="7">
    <source>
        <dbReference type="Pfam" id="PF08281"/>
    </source>
</evidence>
<dbReference type="InterPro" id="IPR007627">
    <property type="entry name" value="RNA_pol_sigma70_r2"/>
</dbReference>
<protein>
    <submittedName>
        <fullName evidence="8">RNA polymerase sigma24 factor</fullName>
    </submittedName>
</protein>
<dbReference type="SUPFAM" id="SSF88659">
    <property type="entry name" value="Sigma3 and sigma4 domains of RNA polymerase sigma factors"/>
    <property type="match status" value="1"/>
</dbReference>
<dbReference type="Pfam" id="PF08281">
    <property type="entry name" value="Sigma70_r4_2"/>
    <property type="match status" value="1"/>
</dbReference>
<reference evidence="9" key="1">
    <citation type="journal article" date="2019" name="Int. J. Syst. Evol. Microbiol.">
        <title>The Global Catalogue of Microorganisms (GCM) 10K type strain sequencing project: providing services to taxonomists for standard genome sequencing and annotation.</title>
        <authorList>
            <consortium name="The Broad Institute Genomics Platform"/>
            <consortium name="The Broad Institute Genome Sequencing Center for Infectious Disease"/>
            <person name="Wu L."/>
            <person name="Ma J."/>
        </authorList>
    </citation>
    <scope>NUCLEOTIDE SEQUENCE [LARGE SCALE GENOMIC DNA]</scope>
    <source>
        <strain evidence="9">CCM 8653</strain>
    </source>
</reference>
<dbReference type="InterPro" id="IPR036388">
    <property type="entry name" value="WH-like_DNA-bd_sf"/>
</dbReference>
<dbReference type="InterPro" id="IPR014284">
    <property type="entry name" value="RNA_pol_sigma-70_dom"/>
</dbReference>
<organism evidence="8 9">
    <name type="scientific">Isoptericola cucumis</name>
    <dbReference type="NCBI Taxonomy" id="1776856"/>
    <lineage>
        <taxon>Bacteria</taxon>
        <taxon>Bacillati</taxon>
        <taxon>Actinomycetota</taxon>
        <taxon>Actinomycetes</taxon>
        <taxon>Micrococcales</taxon>
        <taxon>Promicromonosporaceae</taxon>
        <taxon>Isoptericola</taxon>
    </lineage>
</organism>
<evidence type="ECO:0000313" key="8">
    <source>
        <dbReference type="EMBL" id="GGI05702.1"/>
    </source>
</evidence>
<feature type="domain" description="RNA polymerase sigma-70 region 2" evidence="6">
    <location>
        <begin position="30"/>
        <end position="91"/>
    </location>
</feature>
<dbReference type="SUPFAM" id="SSF88946">
    <property type="entry name" value="Sigma2 domain of RNA polymerase sigma factors"/>
    <property type="match status" value="1"/>
</dbReference>
<evidence type="ECO:0000256" key="4">
    <source>
        <dbReference type="ARBA" id="ARBA00023082"/>
    </source>
</evidence>
<evidence type="ECO:0000313" key="9">
    <source>
        <dbReference type="Proteomes" id="UP000632535"/>
    </source>
</evidence>
<dbReference type="PANTHER" id="PTHR30173:SF36">
    <property type="entry name" value="ECF RNA POLYMERASE SIGMA FACTOR SIGJ"/>
    <property type="match status" value="1"/>
</dbReference>
<proteinExistence type="inferred from homology"/>
<evidence type="ECO:0000256" key="1">
    <source>
        <dbReference type="ARBA" id="ARBA00010641"/>
    </source>
</evidence>
<dbReference type="InterPro" id="IPR013324">
    <property type="entry name" value="RNA_pol_sigma_r3/r4-like"/>
</dbReference>
<keyword evidence="4" id="KW-0731">Sigma factor</keyword>
<dbReference type="InterPro" id="IPR013325">
    <property type="entry name" value="RNA_pol_sigma_r2"/>
</dbReference>
<dbReference type="SUPFAM" id="SSF54427">
    <property type="entry name" value="NTF2-like"/>
    <property type="match status" value="1"/>
</dbReference>
<evidence type="ECO:0000256" key="5">
    <source>
        <dbReference type="ARBA" id="ARBA00023163"/>
    </source>
</evidence>
<feature type="domain" description="RNA polymerase sigma factor 70 region 4 type 2" evidence="7">
    <location>
        <begin position="127"/>
        <end position="176"/>
    </location>
</feature>
<dbReference type="PANTHER" id="PTHR30173">
    <property type="entry name" value="SIGMA 19 FACTOR"/>
    <property type="match status" value="1"/>
</dbReference>
<gene>
    <name evidence="8" type="ORF">GCM10007368_07490</name>
</gene>
<dbReference type="Gene3D" id="1.10.10.10">
    <property type="entry name" value="Winged helix-like DNA-binding domain superfamily/Winged helix DNA-binding domain"/>
    <property type="match status" value="1"/>
</dbReference>
<evidence type="ECO:0000256" key="2">
    <source>
        <dbReference type="ARBA" id="ARBA00011344"/>
    </source>
</evidence>
<comment type="caution">
    <text evidence="8">The sequence shown here is derived from an EMBL/GenBank/DDBJ whole genome shotgun (WGS) entry which is preliminary data.</text>
</comment>
<dbReference type="Pfam" id="PF04542">
    <property type="entry name" value="Sigma70_r2"/>
    <property type="match status" value="1"/>
</dbReference>
<sequence length="307" mass="33540">MTSRPPAPERPGVGEATTLDDTGALDTFLAVRPQLFGIAYRMLGGVAEAEDVVQDAWIRWQGTDRTVVANPAAFLTTVTTRLAINAATSARARRETYVGPWLPEPVDTSDDPALGAERAEALETATLLLMEHLTPVERAVYVLREAFGYPHRKVAEILDLSEANARQLARRARDRLGRREAVPVDAGEHRRLLDEFVAAAHEGDLARFERYLADGVVARPDGGGRVHASRVELVGRARVSLFFENVWRKYWDAGRVRSVEANGLPAIVVDLDGAPFALVSLDVVDGRVEHVYVQVNPDKLGGYTAAG</sequence>
<dbReference type="InterPro" id="IPR013249">
    <property type="entry name" value="RNA_pol_sigma70_r4_t2"/>
</dbReference>
<evidence type="ECO:0000256" key="3">
    <source>
        <dbReference type="ARBA" id="ARBA00023015"/>
    </source>
</evidence>
<name>A0ABQ2B4F5_9MICO</name>
<dbReference type="InterPro" id="IPR032710">
    <property type="entry name" value="NTF2-like_dom_sf"/>
</dbReference>
<accession>A0ABQ2B4F5</accession>
<keyword evidence="9" id="KW-1185">Reference proteome</keyword>
<comment type="subunit">
    <text evidence="2">Interacts transiently with the RNA polymerase catalytic core formed by RpoA, RpoB, RpoC and RpoZ (2 alpha, 1 beta, 1 beta' and 1 omega subunit) to form the RNA polymerase holoenzyme that can initiate transcription.</text>
</comment>
<dbReference type="RefSeq" id="WP_188522310.1">
    <property type="nucleotide sequence ID" value="NZ_BMDG01000002.1"/>
</dbReference>
<dbReference type="NCBIfam" id="NF007214">
    <property type="entry name" value="PRK09636.1"/>
    <property type="match status" value="1"/>
</dbReference>
<dbReference type="NCBIfam" id="TIGR02937">
    <property type="entry name" value="sigma70-ECF"/>
    <property type="match status" value="1"/>
</dbReference>
<dbReference type="Proteomes" id="UP000632535">
    <property type="component" value="Unassembled WGS sequence"/>
</dbReference>
<dbReference type="EMBL" id="BMDG01000002">
    <property type="protein sequence ID" value="GGI05702.1"/>
    <property type="molecule type" value="Genomic_DNA"/>
</dbReference>
<keyword evidence="3" id="KW-0805">Transcription regulation</keyword>
<comment type="similarity">
    <text evidence="1">Belongs to the sigma-70 factor family. ECF subfamily.</text>
</comment>